<evidence type="ECO:0000256" key="1">
    <source>
        <dbReference type="SAM" id="MobiDB-lite"/>
    </source>
</evidence>
<dbReference type="Proteomes" id="UP001203945">
    <property type="component" value="Unassembled WGS sequence"/>
</dbReference>
<organism evidence="3 4">
    <name type="scientific">Paracoccus albicereus</name>
    <dbReference type="NCBI Taxonomy" id="2922394"/>
    <lineage>
        <taxon>Bacteria</taxon>
        <taxon>Pseudomonadati</taxon>
        <taxon>Pseudomonadota</taxon>
        <taxon>Alphaproteobacteria</taxon>
        <taxon>Rhodobacterales</taxon>
        <taxon>Paracoccaceae</taxon>
        <taxon>Paracoccus</taxon>
    </lineage>
</organism>
<geneLocation type="plasmid" evidence="3">
    <name>unnamed1</name>
</geneLocation>
<sequence length="46" mass="4762">MTKARHRIPDHARKPGGARMEPHPFYGPTVAAAILAASALIALAAG</sequence>
<feature type="region of interest" description="Disordered" evidence="1">
    <location>
        <begin position="1"/>
        <end position="22"/>
    </location>
</feature>
<evidence type="ECO:0000256" key="2">
    <source>
        <dbReference type="SAM" id="Phobius"/>
    </source>
</evidence>
<dbReference type="EMBL" id="JAKZEU010000001">
    <property type="protein sequence ID" value="MCQ0969081.1"/>
    <property type="molecule type" value="Genomic_DNA"/>
</dbReference>
<dbReference type="RefSeq" id="WP_255328041.1">
    <property type="nucleotide sequence ID" value="NZ_JAKZEU010000001.1"/>
</dbReference>
<keyword evidence="2" id="KW-1133">Transmembrane helix</keyword>
<reference evidence="3 4" key="1">
    <citation type="submission" date="2022-03" db="EMBL/GenBank/DDBJ databases">
        <authorList>
            <person name="He Y."/>
        </authorList>
    </citation>
    <scope>NUCLEOTIDE SEQUENCE [LARGE SCALE GENOMIC DNA]</scope>
    <source>
        <strain evidence="3 4">TK19116</strain>
        <plasmid evidence="3">unnamed1</plasmid>
    </source>
</reference>
<gene>
    <name evidence="3" type="ORF">MLD63_01355</name>
</gene>
<feature type="transmembrane region" description="Helical" evidence="2">
    <location>
        <begin position="25"/>
        <end position="45"/>
    </location>
</feature>
<evidence type="ECO:0000313" key="3">
    <source>
        <dbReference type="EMBL" id="MCQ0969081.1"/>
    </source>
</evidence>
<keyword evidence="4" id="KW-1185">Reference proteome</keyword>
<keyword evidence="2" id="KW-0472">Membrane</keyword>
<name>A0ABT1MNB0_9RHOB</name>
<proteinExistence type="predicted"/>
<comment type="caution">
    <text evidence="3">The sequence shown here is derived from an EMBL/GenBank/DDBJ whole genome shotgun (WGS) entry which is preliminary data.</text>
</comment>
<keyword evidence="2" id="KW-0812">Transmembrane</keyword>
<keyword evidence="3" id="KW-0614">Plasmid</keyword>
<accession>A0ABT1MNB0</accession>
<protein>
    <submittedName>
        <fullName evidence="3">Uncharacterized protein</fullName>
    </submittedName>
</protein>
<evidence type="ECO:0000313" key="4">
    <source>
        <dbReference type="Proteomes" id="UP001203945"/>
    </source>
</evidence>